<sequence length="224" mass="24436">MPRSRWWASLCGSAARKTYTAKASRSAAGADADNWQLAAVGRAARLVRVPEQFLDAVVEESRRARVTRHRAPLRDQFVAALVRDGQVEECLGQVVGIRRHGASPLSRTSLVHAFDEEYVAGRSGDPMRTGSEPATARSALRARFWLSVWGLVWAIFGTAAFALAGRPGWAAACGVLWLVATIDMAMILRHIRQGPHYQPGPDIPPYRPPDGGPPSPGPPRHRHP</sequence>
<keyword evidence="2" id="KW-0472">Membrane</keyword>
<accession>A0ABS4LNV8</accession>
<evidence type="ECO:0000313" key="4">
    <source>
        <dbReference type="Proteomes" id="UP001519309"/>
    </source>
</evidence>
<feature type="compositionally biased region" description="Pro residues" evidence="1">
    <location>
        <begin position="201"/>
        <end position="218"/>
    </location>
</feature>
<evidence type="ECO:0008006" key="5">
    <source>
        <dbReference type="Google" id="ProtNLM"/>
    </source>
</evidence>
<feature type="transmembrane region" description="Helical" evidence="2">
    <location>
        <begin position="169"/>
        <end position="188"/>
    </location>
</feature>
<protein>
    <recommendedName>
        <fullName evidence="5">DUF1707 domain-containing protein</fullName>
    </recommendedName>
</protein>
<proteinExistence type="predicted"/>
<reference evidence="3 4" key="1">
    <citation type="submission" date="2021-03" db="EMBL/GenBank/DDBJ databases">
        <title>Genomic Encyclopedia of Type Strains, Phase IV (KMG-IV): sequencing the most valuable type-strain genomes for metagenomic binning, comparative biology and taxonomic classification.</title>
        <authorList>
            <person name="Goeker M."/>
        </authorList>
    </citation>
    <scope>NUCLEOTIDE SEQUENCE [LARGE SCALE GENOMIC DNA]</scope>
    <source>
        <strain evidence="3 4">DSM 40499</strain>
    </source>
</reference>
<evidence type="ECO:0000256" key="2">
    <source>
        <dbReference type="SAM" id="Phobius"/>
    </source>
</evidence>
<keyword evidence="4" id="KW-1185">Reference proteome</keyword>
<dbReference type="InterPro" id="IPR045924">
    <property type="entry name" value="DUF6343"/>
</dbReference>
<dbReference type="Proteomes" id="UP001519309">
    <property type="component" value="Unassembled WGS sequence"/>
</dbReference>
<name>A0ABS4LNV8_9ACTN</name>
<evidence type="ECO:0000256" key="1">
    <source>
        <dbReference type="SAM" id="MobiDB-lite"/>
    </source>
</evidence>
<dbReference type="Pfam" id="PF19870">
    <property type="entry name" value="DUF6343"/>
    <property type="match status" value="1"/>
</dbReference>
<keyword evidence="2" id="KW-0812">Transmembrane</keyword>
<comment type="caution">
    <text evidence="3">The sequence shown here is derived from an EMBL/GenBank/DDBJ whole genome shotgun (WGS) entry which is preliminary data.</text>
</comment>
<keyword evidence="2" id="KW-1133">Transmembrane helix</keyword>
<gene>
    <name evidence="3" type="ORF">J2Z21_001999</name>
</gene>
<feature type="region of interest" description="Disordered" evidence="1">
    <location>
        <begin position="198"/>
        <end position="224"/>
    </location>
</feature>
<evidence type="ECO:0000313" key="3">
    <source>
        <dbReference type="EMBL" id="MBP2049074.1"/>
    </source>
</evidence>
<organism evidence="3 4">
    <name type="scientific">Streptomyces griseochromogenes</name>
    <dbReference type="NCBI Taxonomy" id="68214"/>
    <lineage>
        <taxon>Bacteria</taxon>
        <taxon>Bacillati</taxon>
        <taxon>Actinomycetota</taxon>
        <taxon>Actinomycetes</taxon>
        <taxon>Kitasatosporales</taxon>
        <taxon>Streptomycetaceae</taxon>
        <taxon>Streptomyces</taxon>
    </lineage>
</organism>
<dbReference type="EMBL" id="JAGGLP010000003">
    <property type="protein sequence ID" value="MBP2049074.1"/>
    <property type="molecule type" value="Genomic_DNA"/>
</dbReference>
<feature type="transmembrane region" description="Helical" evidence="2">
    <location>
        <begin position="144"/>
        <end position="163"/>
    </location>
</feature>